<dbReference type="PANTHER" id="PTHR43335">
    <property type="entry name" value="ABC TRANSPORTER, ATP-BINDING PROTEIN"/>
    <property type="match status" value="1"/>
</dbReference>
<dbReference type="OrthoDB" id="9809205at2"/>
<dbReference type="PROSITE" id="PS50893">
    <property type="entry name" value="ABC_TRANSPORTER_2"/>
    <property type="match status" value="1"/>
</dbReference>
<dbReference type="Pfam" id="PF00005">
    <property type="entry name" value="ABC_tran"/>
    <property type="match status" value="1"/>
</dbReference>
<dbReference type="EMBL" id="FQXJ01000018">
    <property type="protein sequence ID" value="SHI45056.1"/>
    <property type="molecule type" value="Genomic_DNA"/>
</dbReference>
<dbReference type="Gene3D" id="3.40.50.300">
    <property type="entry name" value="P-loop containing nucleotide triphosphate hydrolases"/>
    <property type="match status" value="1"/>
</dbReference>
<dbReference type="InterPro" id="IPR003439">
    <property type="entry name" value="ABC_transporter-like_ATP-bd"/>
</dbReference>
<dbReference type="GO" id="GO:0005524">
    <property type="term" value="F:ATP binding"/>
    <property type="evidence" value="ECO:0007669"/>
    <property type="project" value="UniProtKB-KW"/>
</dbReference>
<keyword evidence="7" id="KW-1185">Reference proteome</keyword>
<dbReference type="AlphaFoldDB" id="A0A1M6B8L4"/>
<dbReference type="RefSeq" id="WP_073031751.1">
    <property type="nucleotide sequence ID" value="NZ_FQXJ01000018.1"/>
</dbReference>
<dbReference type="InterPro" id="IPR003593">
    <property type="entry name" value="AAA+_ATPase"/>
</dbReference>
<evidence type="ECO:0000256" key="2">
    <source>
        <dbReference type="ARBA" id="ARBA00022448"/>
    </source>
</evidence>
<keyword evidence="3" id="KW-0547">Nucleotide-binding</keyword>
<dbReference type="STRING" id="1121420.SAMN02746098_04113"/>
<dbReference type="PROSITE" id="PS00211">
    <property type="entry name" value="ABC_TRANSPORTER_1"/>
    <property type="match status" value="1"/>
</dbReference>
<dbReference type="SUPFAM" id="SSF52540">
    <property type="entry name" value="P-loop containing nucleoside triphosphate hydrolases"/>
    <property type="match status" value="1"/>
</dbReference>
<dbReference type="Proteomes" id="UP000183954">
    <property type="component" value="Unassembled WGS sequence"/>
</dbReference>
<reference evidence="7" key="1">
    <citation type="submission" date="2016-11" db="EMBL/GenBank/DDBJ databases">
        <authorList>
            <person name="Varghese N."/>
            <person name="Submissions S."/>
        </authorList>
    </citation>
    <scope>NUCLEOTIDE SEQUENCE [LARGE SCALE GENOMIC DNA]</scope>
    <source>
        <strain evidence="7">DSM 15449</strain>
    </source>
</reference>
<proteinExistence type="inferred from homology"/>
<keyword evidence="4 6" id="KW-0067">ATP-binding</keyword>
<accession>A0A1M6B8L4</accession>
<gene>
    <name evidence="6" type="ORF">SAMN02746098_04113</name>
</gene>
<evidence type="ECO:0000256" key="3">
    <source>
        <dbReference type="ARBA" id="ARBA00022741"/>
    </source>
</evidence>
<sequence>MESIMKISNLSKKYGGEYAVQNLNMHITQGDIYGFLGQNGSGKTTTIRMILGLIKPTSGHVELFGEPLKKRNYHVFRRIGSMVEYPGAYENLTAVENLEIHRKLMGIKKRDSVEEVIHLVGLSEARNKKVGEFSLGMKQRLGIGRTLLHKPEILVLDEPTNGLDPVGIKEIRELIVTLAKRDKITILVSSHLLSEIEQMATKIGIINKGVLLEEITLNSLMKKSEQYIRIKVSDLKATIKCLTENLNIKEFTVENGVIKIYERLKETININRVLVTNNIDVEEMCLIEEKLEDYFIKLIGGLI</sequence>
<evidence type="ECO:0000259" key="5">
    <source>
        <dbReference type="PROSITE" id="PS50893"/>
    </source>
</evidence>
<comment type="similarity">
    <text evidence="1">Belongs to the ABC transporter superfamily.</text>
</comment>
<dbReference type="SMART" id="SM00382">
    <property type="entry name" value="AAA"/>
    <property type="match status" value="1"/>
</dbReference>
<evidence type="ECO:0000256" key="4">
    <source>
        <dbReference type="ARBA" id="ARBA00022840"/>
    </source>
</evidence>
<organism evidence="6 7">
    <name type="scientific">Desulfosporosinus lacus DSM 15449</name>
    <dbReference type="NCBI Taxonomy" id="1121420"/>
    <lineage>
        <taxon>Bacteria</taxon>
        <taxon>Bacillati</taxon>
        <taxon>Bacillota</taxon>
        <taxon>Clostridia</taxon>
        <taxon>Eubacteriales</taxon>
        <taxon>Desulfitobacteriaceae</taxon>
        <taxon>Desulfosporosinus</taxon>
    </lineage>
</organism>
<keyword evidence="2" id="KW-0813">Transport</keyword>
<evidence type="ECO:0000313" key="6">
    <source>
        <dbReference type="EMBL" id="SHI45056.1"/>
    </source>
</evidence>
<protein>
    <submittedName>
        <fullName evidence="6">Bacitracin transport system ATP-binding protein</fullName>
    </submittedName>
</protein>
<dbReference type="CDD" id="cd03268">
    <property type="entry name" value="ABC_BcrA_bacitracin_resist"/>
    <property type="match status" value="1"/>
</dbReference>
<evidence type="ECO:0000256" key="1">
    <source>
        <dbReference type="ARBA" id="ARBA00005417"/>
    </source>
</evidence>
<dbReference type="InterPro" id="IPR027417">
    <property type="entry name" value="P-loop_NTPase"/>
</dbReference>
<dbReference type="GO" id="GO:0016887">
    <property type="term" value="F:ATP hydrolysis activity"/>
    <property type="evidence" value="ECO:0007669"/>
    <property type="project" value="InterPro"/>
</dbReference>
<feature type="domain" description="ABC transporter" evidence="5">
    <location>
        <begin position="5"/>
        <end position="233"/>
    </location>
</feature>
<dbReference type="PANTHER" id="PTHR43335:SF8">
    <property type="entry name" value="ABC TRANSPORTER, ATP-BINDING PROTEIN"/>
    <property type="match status" value="1"/>
</dbReference>
<evidence type="ECO:0000313" key="7">
    <source>
        <dbReference type="Proteomes" id="UP000183954"/>
    </source>
</evidence>
<dbReference type="InterPro" id="IPR017871">
    <property type="entry name" value="ABC_transporter-like_CS"/>
</dbReference>
<name>A0A1M6B8L4_9FIRM</name>